<feature type="region of interest" description="Disordered" evidence="1">
    <location>
        <begin position="163"/>
        <end position="221"/>
    </location>
</feature>
<organism evidence="3">
    <name type="scientific">Triatoma infestans</name>
    <name type="common">Assassin bug</name>
    <dbReference type="NCBI Taxonomy" id="30076"/>
    <lineage>
        <taxon>Eukaryota</taxon>
        <taxon>Metazoa</taxon>
        <taxon>Ecdysozoa</taxon>
        <taxon>Arthropoda</taxon>
        <taxon>Hexapoda</taxon>
        <taxon>Insecta</taxon>
        <taxon>Pterygota</taxon>
        <taxon>Neoptera</taxon>
        <taxon>Paraneoptera</taxon>
        <taxon>Hemiptera</taxon>
        <taxon>Heteroptera</taxon>
        <taxon>Panheteroptera</taxon>
        <taxon>Cimicomorpha</taxon>
        <taxon>Reduviidae</taxon>
        <taxon>Triatominae</taxon>
        <taxon>Triatoma</taxon>
    </lineage>
</organism>
<feature type="non-terminal residue" evidence="3">
    <location>
        <position position="245"/>
    </location>
</feature>
<sequence length="245" mass="28103">MKVFIFLFIIAIVLIITTEQYSKFQKEEYKTNTLPKIAIPMDADSFENPPNNLLKDFKTDCFPPRQDYYMPRNRRYLRSSPNFIPFKDNLSTSHIISWSLANQRQQTFSDTHSPASANQLLSEVQNMSVSSGDISEKGVGAIQEIKIDPTRNENGNADHDILESQRRQSSAEPEQPKESEKNIRGFEMETDAQRSPWERGNDDEASDDSVAREHMCDDLLENQGPVVQHAFWKGEGDKNTIRTNQ</sequence>
<name>A0A023EWY5_TRIIF</name>
<dbReference type="AlphaFoldDB" id="A0A023EWY5"/>
<accession>A0A023EWY5</accession>
<evidence type="ECO:0000256" key="1">
    <source>
        <dbReference type="SAM" id="MobiDB-lite"/>
    </source>
</evidence>
<dbReference type="EMBL" id="GBBI01005019">
    <property type="protein sequence ID" value="JAC13693.1"/>
    <property type="molecule type" value="mRNA"/>
</dbReference>
<evidence type="ECO:0000313" key="3">
    <source>
        <dbReference type="EMBL" id="JAC13693.1"/>
    </source>
</evidence>
<protein>
    <submittedName>
        <fullName evidence="3">Putative secreted protein</fullName>
    </submittedName>
</protein>
<reference evidence="3" key="1">
    <citation type="journal article" date="2014" name="PLoS Negl. Trop. Dis.">
        <title>An updated insight into the Sialotranscriptome of Triatoma infestans: developmental stage and geographic variations.</title>
        <authorList>
            <person name="Schwarz A."/>
            <person name="Medrano-Mercado N."/>
            <person name="Schaub G.A."/>
            <person name="Struchiner C.J."/>
            <person name="Bargues M.D."/>
            <person name="Levy M.Z."/>
            <person name="Ribeiro J.M."/>
        </authorList>
    </citation>
    <scope>NUCLEOTIDE SEQUENCE</scope>
    <source>
        <strain evidence="3">Chile</strain>
        <tissue evidence="3">Salivary glands</tissue>
    </source>
</reference>
<feature type="chain" id="PRO_5001514472" evidence="2">
    <location>
        <begin position="21"/>
        <end position="245"/>
    </location>
</feature>
<feature type="signal peptide" evidence="2">
    <location>
        <begin position="1"/>
        <end position="20"/>
    </location>
</feature>
<keyword evidence="2" id="KW-0732">Signal</keyword>
<proteinExistence type="evidence at transcript level"/>
<feature type="compositionally biased region" description="Basic and acidic residues" evidence="1">
    <location>
        <begin position="174"/>
        <end position="187"/>
    </location>
</feature>
<evidence type="ECO:0000256" key="2">
    <source>
        <dbReference type="SAM" id="SignalP"/>
    </source>
</evidence>